<feature type="region of interest" description="Disordered" evidence="6">
    <location>
        <begin position="356"/>
        <end position="402"/>
    </location>
</feature>
<feature type="region of interest" description="Disordered" evidence="6">
    <location>
        <begin position="450"/>
        <end position="471"/>
    </location>
</feature>
<dbReference type="GO" id="GO:0003677">
    <property type="term" value="F:DNA binding"/>
    <property type="evidence" value="ECO:0007669"/>
    <property type="project" value="UniProtKB-KW"/>
</dbReference>
<dbReference type="EC" id="1.6.5.3" evidence="9"/>
<evidence type="ECO:0000256" key="3">
    <source>
        <dbReference type="ARBA" id="ARBA00023125"/>
    </source>
</evidence>
<feature type="region of interest" description="Disordered" evidence="6">
    <location>
        <begin position="63"/>
        <end position="91"/>
    </location>
</feature>
<dbReference type="FunCoup" id="E0VEI7">
    <property type="interactions" value="144"/>
</dbReference>
<dbReference type="AlphaFoldDB" id="E0VEI7"/>
<sequence length="762" mass="87736">MSHRIIEKRRRDRMNNCLADLSRLIPPEYLKKGRGRIEKTEIIEMAIKHIGHLQNMIATTRFNENSNGSVPSPPGPTAMITREPPPPPPPPPLAVNQPAAVVVVTAKHYKMGYLECMSEAMHFLVEVQGYFAGDSLCVEMINHLRKHCDKILKENNSNGFKKYGEDGLSSDSSIVSPINGNYSSTESSPPPPPCRLSNSTGSPISDENQSNQLMEMRTGMMDEDYYSPKRCQEINNCVMKRNTESFYNKYVEYDGMDHENRYDSDSRTYSIMMKCQSRKDAEKYYYNSTGTTPSVVFQKNSKYESYENLPLKNENGPSQLREMLTSPSPLGNNNNNNVVVGRYGNARCVPDVKGNFSENPTGMNENLNNNNNKSNINNNSGSRSSSMVDCQENGENHGGLMYKFKNNIKQRFSKENEEIMGERRDEQMVSPKKQKIEKCSLVVRERLSLGGEEEREKEDRKNREEKEVDDDQEEKIFKYKTDLNGNKRLIDSESIIYDKESINKININRRESENKYRNYHNYHNGQKLWGLSPPPPPPLPPPHHHHPLPPLLPPSQNVSMCSPTSYGPPHHHSPMLCKSIAIGSSRQEFSSGNTNNNNNYSTRCLETGYGIPIFALHSKGSFYVPLTLDHATLAPFLNVLGVTKKDNNDDDLPEYIPESYSKPTFDPNFGFEAPRKKREMHITEEEMDALKIPPEERDYCTHFLRDYYDCIYNKRPLNFLCNREKHAYKHCRQEDFYLQMKEFEREKRLRIRQMKLEGKYVE</sequence>
<dbReference type="GO" id="GO:0016491">
    <property type="term" value="F:oxidoreductase activity"/>
    <property type="evidence" value="ECO:0007669"/>
    <property type="project" value="UniProtKB-KW"/>
</dbReference>
<reference evidence="9" key="1">
    <citation type="submission" date="2007-04" db="EMBL/GenBank/DDBJ databases">
        <title>Annotation of Pediculus humanus corporis strain USDA.</title>
        <authorList>
            <person name="Kirkness E."/>
            <person name="Hannick L."/>
            <person name="Hass B."/>
            <person name="Bruggner R."/>
            <person name="Lawson D."/>
            <person name="Bidwell S."/>
            <person name="Joardar V."/>
            <person name="Caler E."/>
            <person name="Walenz B."/>
            <person name="Inman J."/>
            <person name="Schobel S."/>
            <person name="Galinsky K."/>
            <person name="Amedeo P."/>
            <person name="Strausberg R."/>
        </authorList>
    </citation>
    <scope>NUCLEOTIDE SEQUENCE</scope>
    <source>
        <strain evidence="9">USDA</strain>
    </source>
</reference>
<dbReference type="CTD" id="8234208"/>
<comment type="subcellular location">
    <subcellularLocation>
        <location evidence="1">Nucleus</location>
    </subcellularLocation>
</comment>
<dbReference type="EnsemblMetazoa" id="PHUM134640-RA">
    <property type="protein sequence ID" value="PHUM134640-PA"/>
    <property type="gene ID" value="PHUM134640"/>
</dbReference>
<dbReference type="EC" id="1.6.99.3" evidence="9"/>
<proteinExistence type="predicted"/>
<dbReference type="EMBL" id="DS235092">
    <property type="protein sequence ID" value="EEB11793.1"/>
    <property type="molecule type" value="Genomic_DNA"/>
</dbReference>
<protein>
    <submittedName>
        <fullName evidence="9">Class B basic helix-loop-helix protein, putative</fullName>
        <ecNumber evidence="9">1.6.5.3</ecNumber>
        <ecNumber evidence="9">1.6.99.3</ecNumber>
    </submittedName>
</protein>
<dbReference type="FunFam" id="4.10.280.10:FF:000079">
    <property type="entry name" value="CLUMA_CG001539, isoform A"/>
    <property type="match status" value="1"/>
</dbReference>
<keyword evidence="9" id="KW-0560">Oxidoreductase</keyword>
<dbReference type="PANTHER" id="PTHR10985">
    <property type="entry name" value="BASIC HELIX-LOOP-HELIX TRANSCRIPTION FACTOR, HES-RELATED"/>
    <property type="match status" value="1"/>
</dbReference>
<evidence type="ECO:0000256" key="2">
    <source>
        <dbReference type="ARBA" id="ARBA00023015"/>
    </source>
</evidence>
<dbReference type="SUPFAM" id="SSF158457">
    <property type="entry name" value="Orange domain-like"/>
    <property type="match status" value="1"/>
</dbReference>
<dbReference type="PROSITE" id="PS51054">
    <property type="entry name" value="ORANGE"/>
    <property type="match status" value="1"/>
</dbReference>
<dbReference type="RefSeq" id="XP_002424531.1">
    <property type="nucleotide sequence ID" value="XM_002424486.1"/>
</dbReference>
<reference evidence="9" key="2">
    <citation type="submission" date="2007-04" db="EMBL/GenBank/DDBJ databases">
        <title>The genome of the human body louse.</title>
        <authorList>
            <consortium name="The Human Body Louse Genome Consortium"/>
            <person name="Kirkness E."/>
            <person name="Walenz B."/>
            <person name="Hass B."/>
            <person name="Bruggner R."/>
            <person name="Strausberg R."/>
        </authorList>
    </citation>
    <scope>NUCLEOTIDE SEQUENCE</scope>
    <source>
        <strain evidence="9">USDA</strain>
    </source>
</reference>
<dbReference type="eggNOG" id="KOG3468">
    <property type="taxonomic scope" value="Eukaryota"/>
</dbReference>
<dbReference type="OrthoDB" id="6371181at2759"/>
<dbReference type="InterPro" id="IPR003650">
    <property type="entry name" value="Orange_dom"/>
</dbReference>
<dbReference type="SMART" id="SM00353">
    <property type="entry name" value="HLH"/>
    <property type="match status" value="1"/>
</dbReference>
<dbReference type="Pfam" id="PF05676">
    <property type="entry name" value="NDUF_B7"/>
    <property type="match status" value="1"/>
</dbReference>
<dbReference type="InterPro" id="IPR008698">
    <property type="entry name" value="NDUB7"/>
</dbReference>
<dbReference type="EMBL" id="AAZO01001560">
    <property type="status" value="NOT_ANNOTATED_CDS"/>
    <property type="molecule type" value="Genomic_DNA"/>
</dbReference>
<evidence type="ECO:0000313" key="9">
    <source>
        <dbReference type="EMBL" id="EEB11793.1"/>
    </source>
</evidence>
<evidence type="ECO:0000259" key="7">
    <source>
        <dbReference type="PROSITE" id="PS50888"/>
    </source>
</evidence>
<evidence type="ECO:0000256" key="5">
    <source>
        <dbReference type="ARBA" id="ARBA00023242"/>
    </source>
</evidence>
<feature type="compositionally biased region" description="Basic and acidic residues" evidence="6">
    <location>
        <begin position="450"/>
        <end position="466"/>
    </location>
</feature>
<dbReference type="GO" id="GO:0005739">
    <property type="term" value="C:mitochondrion"/>
    <property type="evidence" value="ECO:0007669"/>
    <property type="project" value="InterPro"/>
</dbReference>
<dbReference type="HOGENOM" id="CLU_366138_0_0_1"/>
<dbReference type="Gene3D" id="6.10.250.980">
    <property type="match status" value="1"/>
</dbReference>
<dbReference type="Gene3D" id="4.10.280.10">
    <property type="entry name" value="Helix-loop-helix DNA-binding domain"/>
    <property type="match status" value="1"/>
</dbReference>
<dbReference type="VEuPathDB" id="VectorBase:PHUM134640"/>
<dbReference type="GO" id="GO:0046983">
    <property type="term" value="F:protein dimerization activity"/>
    <property type="evidence" value="ECO:0007669"/>
    <property type="project" value="InterPro"/>
</dbReference>
<dbReference type="InterPro" id="IPR011598">
    <property type="entry name" value="bHLH_dom"/>
</dbReference>
<evidence type="ECO:0000259" key="8">
    <source>
        <dbReference type="PROSITE" id="PS51054"/>
    </source>
</evidence>
<dbReference type="Proteomes" id="UP000009046">
    <property type="component" value="Unassembled WGS sequence"/>
</dbReference>
<dbReference type="eggNOG" id="KOG4304">
    <property type="taxonomic scope" value="Eukaryota"/>
</dbReference>
<keyword evidence="2" id="KW-0805">Transcription regulation</keyword>
<organism>
    <name type="scientific">Pediculus humanus subsp. corporis</name>
    <name type="common">Body louse</name>
    <dbReference type="NCBI Taxonomy" id="121224"/>
    <lineage>
        <taxon>Eukaryota</taxon>
        <taxon>Metazoa</taxon>
        <taxon>Ecdysozoa</taxon>
        <taxon>Arthropoda</taxon>
        <taxon>Hexapoda</taxon>
        <taxon>Insecta</taxon>
        <taxon>Pterygota</taxon>
        <taxon>Neoptera</taxon>
        <taxon>Paraneoptera</taxon>
        <taxon>Psocodea</taxon>
        <taxon>Troctomorpha</taxon>
        <taxon>Phthiraptera</taxon>
        <taxon>Anoplura</taxon>
        <taxon>Pediculidae</taxon>
        <taxon>Pediculus</taxon>
    </lineage>
</organism>
<evidence type="ECO:0000313" key="10">
    <source>
        <dbReference type="EnsemblMetazoa" id="PHUM134640-PA"/>
    </source>
</evidence>
<dbReference type="Pfam" id="PF00010">
    <property type="entry name" value="HLH"/>
    <property type="match status" value="1"/>
</dbReference>
<feature type="compositionally biased region" description="Polar residues" evidence="6">
    <location>
        <begin position="555"/>
        <end position="565"/>
    </location>
</feature>
<gene>
    <name evidence="10" type="primary">8234208</name>
    <name evidence="9" type="ORF">Phum_PHUM134640</name>
</gene>
<dbReference type="Pfam" id="PF07527">
    <property type="entry name" value="Hairy_orange"/>
    <property type="match status" value="1"/>
</dbReference>
<reference evidence="10" key="3">
    <citation type="submission" date="2020-05" db="UniProtKB">
        <authorList>
            <consortium name="EnsemblMetazoa"/>
        </authorList>
    </citation>
    <scope>IDENTIFICATION</scope>
    <source>
        <strain evidence="10">USDA</strain>
    </source>
</reference>
<feature type="domain" description="Orange" evidence="8">
    <location>
        <begin position="109"/>
        <end position="144"/>
    </location>
</feature>
<evidence type="ECO:0000256" key="6">
    <source>
        <dbReference type="SAM" id="MobiDB-lite"/>
    </source>
</evidence>
<feature type="region of interest" description="Disordered" evidence="6">
    <location>
        <begin position="530"/>
        <end position="566"/>
    </location>
</feature>
<evidence type="ECO:0000256" key="4">
    <source>
        <dbReference type="ARBA" id="ARBA00023163"/>
    </source>
</evidence>
<feature type="compositionally biased region" description="Polar residues" evidence="6">
    <location>
        <begin position="200"/>
        <end position="210"/>
    </location>
</feature>
<dbReference type="STRING" id="121224.E0VEI7"/>
<dbReference type="PROSITE" id="PS50888">
    <property type="entry name" value="BHLH"/>
    <property type="match status" value="1"/>
</dbReference>
<keyword evidence="3" id="KW-0238">DNA-binding</keyword>
<feature type="compositionally biased region" description="Polar residues" evidence="6">
    <location>
        <begin position="171"/>
        <end position="182"/>
    </location>
</feature>
<feature type="region of interest" description="Disordered" evidence="6">
    <location>
        <begin position="171"/>
        <end position="210"/>
    </location>
</feature>
<dbReference type="SUPFAM" id="SSF47459">
    <property type="entry name" value="HLH, helix-loop-helix DNA-binding domain"/>
    <property type="match status" value="1"/>
</dbReference>
<feature type="compositionally biased region" description="Pro residues" evidence="6">
    <location>
        <begin position="532"/>
        <end position="541"/>
    </location>
</feature>
<evidence type="ECO:0000256" key="1">
    <source>
        <dbReference type="ARBA" id="ARBA00004123"/>
    </source>
</evidence>
<name>E0VEI7_PEDHC</name>
<dbReference type="InParanoid" id="E0VEI7"/>
<keyword evidence="4" id="KW-0804">Transcription</keyword>
<dbReference type="InterPro" id="IPR050370">
    <property type="entry name" value="HES_HEY"/>
</dbReference>
<dbReference type="GO" id="GO:0006355">
    <property type="term" value="P:regulation of DNA-templated transcription"/>
    <property type="evidence" value="ECO:0007669"/>
    <property type="project" value="InterPro"/>
</dbReference>
<dbReference type="KEGG" id="phu:Phum_PHUM134640"/>
<dbReference type="InterPro" id="IPR036638">
    <property type="entry name" value="HLH_DNA-bd_sf"/>
</dbReference>
<dbReference type="GO" id="GO:0005634">
    <property type="term" value="C:nucleus"/>
    <property type="evidence" value="ECO:0007669"/>
    <property type="project" value="UniProtKB-SubCell"/>
</dbReference>
<evidence type="ECO:0000313" key="11">
    <source>
        <dbReference type="Proteomes" id="UP000009046"/>
    </source>
</evidence>
<feature type="compositionally biased region" description="Low complexity" evidence="6">
    <location>
        <begin position="364"/>
        <end position="386"/>
    </location>
</feature>
<keyword evidence="5" id="KW-0539">Nucleus</keyword>
<accession>E0VEI7</accession>
<dbReference type="PROSITE" id="PS51808">
    <property type="entry name" value="CHCH"/>
    <property type="match status" value="1"/>
</dbReference>
<keyword evidence="11" id="KW-1185">Reference proteome</keyword>
<dbReference type="GeneID" id="8234208"/>
<feature type="domain" description="BHLH" evidence="7">
    <location>
        <begin position="1"/>
        <end position="53"/>
    </location>
</feature>